<feature type="region of interest" description="Disordered" evidence="1">
    <location>
        <begin position="117"/>
        <end position="146"/>
    </location>
</feature>
<organism evidence="2 3">
    <name type="scientific">Phytophthora cactorum</name>
    <dbReference type="NCBI Taxonomy" id="29920"/>
    <lineage>
        <taxon>Eukaryota</taxon>
        <taxon>Sar</taxon>
        <taxon>Stramenopiles</taxon>
        <taxon>Oomycota</taxon>
        <taxon>Peronosporomycetes</taxon>
        <taxon>Peronosporales</taxon>
        <taxon>Peronosporaceae</taxon>
        <taxon>Phytophthora</taxon>
    </lineage>
</organism>
<protein>
    <submittedName>
        <fullName evidence="2">Uncharacterized protein</fullName>
    </submittedName>
</protein>
<gene>
    <name evidence="2" type="ORF">PC115_g19994</name>
</gene>
<sequence>MMTDDVGEQKTQIPDLVAEVLDWITKISDLQHDFDSYHDFAIVLFSYATKFPETEELQRITDQFSETIDKIRSEASSTHAVKPVPQHADSKYLDAQKGSAISAIAQGHTQQGEGCASSVLGGNGAKKYETEESDSDSESDYEDEKDAIGGSEAAWNALTATATFDKI</sequence>
<evidence type="ECO:0000313" key="3">
    <source>
        <dbReference type="Proteomes" id="UP000774804"/>
    </source>
</evidence>
<proteinExistence type="predicted"/>
<evidence type="ECO:0000313" key="2">
    <source>
        <dbReference type="EMBL" id="KAG2888596.1"/>
    </source>
</evidence>
<name>A0A8T1ATK6_9STRA</name>
<dbReference type="EMBL" id="RCMI01001205">
    <property type="protein sequence ID" value="KAG2888596.1"/>
    <property type="molecule type" value="Genomic_DNA"/>
</dbReference>
<evidence type="ECO:0000256" key="1">
    <source>
        <dbReference type="SAM" id="MobiDB-lite"/>
    </source>
</evidence>
<comment type="caution">
    <text evidence="2">The sequence shown here is derived from an EMBL/GenBank/DDBJ whole genome shotgun (WGS) entry which is preliminary data.</text>
</comment>
<feature type="compositionally biased region" description="Acidic residues" evidence="1">
    <location>
        <begin position="131"/>
        <end position="145"/>
    </location>
</feature>
<reference evidence="2" key="1">
    <citation type="submission" date="2018-10" db="EMBL/GenBank/DDBJ databases">
        <title>Effector identification in a new, highly contiguous assembly of the strawberry crown rot pathogen Phytophthora cactorum.</title>
        <authorList>
            <person name="Armitage A.D."/>
            <person name="Nellist C.F."/>
            <person name="Bates H."/>
            <person name="Vickerstaff R.J."/>
            <person name="Harrison R.J."/>
        </authorList>
    </citation>
    <scope>NUCLEOTIDE SEQUENCE</scope>
    <source>
        <strain evidence="2">4032</strain>
    </source>
</reference>
<dbReference type="AlphaFoldDB" id="A0A8T1ATK6"/>
<dbReference type="VEuPathDB" id="FungiDB:PC110_g17615"/>
<dbReference type="Proteomes" id="UP000774804">
    <property type="component" value="Unassembled WGS sequence"/>
</dbReference>
<accession>A0A8T1ATK6</accession>